<protein>
    <recommendedName>
        <fullName evidence="3">2-oxo-4-hydroxy-4-carboxy-5-ureidoimidazoline decarboxylase</fullName>
        <ecNumber evidence="3">4.1.1.97</ecNumber>
    </recommendedName>
</protein>
<evidence type="ECO:0000256" key="1">
    <source>
        <dbReference type="ARBA" id="ARBA00001163"/>
    </source>
</evidence>
<evidence type="ECO:0000256" key="5">
    <source>
        <dbReference type="ARBA" id="ARBA00022793"/>
    </source>
</evidence>
<proteinExistence type="predicted"/>
<dbReference type="NCBIfam" id="TIGR03180">
    <property type="entry name" value="UraD_2"/>
    <property type="match status" value="1"/>
</dbReference>
<dbReference type="Gene3D" id="1.10.3330.10">
    <property type="entry name" value="Oxo-4-hydroxy-4-carboxy-5-ureidoimidazoline decarboxylase"/>
    <property type="match status" value="1"/>
</dbReference>
<feature type="domain" description="Oxo-4-hydroxy-4-carboxy-5-ureidoimidazoline decarboxylase" evidence="7">
    <location>
        <begin position="18"/>
        <end position="170"/>
    </location>
</feature>
<dbReference type="EC" id="4.1.1.97" evidence="3"/>
<dbReference type="Pfam" id="PF09349">
    <property type="entry name" value="OHCU_decarbox"/>
    <property type="match status" value="1"/>
</dbReference>
<evidence type="ECO:0000313" key="9">
    <source>
        <dbReference type="Proteomes" id="UP001499993"/>
    </source>
</evidence>
<accession>A0ABP9GXI9</accession>
<keyword evidence="6" id="KW-0456">Lyase</keyword>
<dbReference type="InterPro" id="IPR017595">
    <property type="entry name" value="OHCU_decarboxylase-2"/>
</dbReference>
<dbReference type="PANTHER" id="PTHR43466">
    <property type="entry name" value="2-OXO-4-HYDROXY-4-CARBOXY-5-UREIDOIMIDAZOLINE DECARBOXYLASE-RELATED"/>
    <property type="match status" value="1"/>
</dbReference>
<evidence type="ECO:0000256" key="4">
    <source>
        <dbReference type="ARBA" id="ARBA00022631"/>
    </source>
</evidence>
<comment type="pathway">
    <text evidence="2">Purine metabolism; urate degradation; (S)-allantoin from urate: step 3/3.</text>
</comment>
<comment type="caution">
    <text evidence="8">The sequence shown here is derived from an EMBL/GenBank/DDBJ whole genome shotgun (WGS) entry which is preliminary data.</text>
</comment>
<evidence type="ECO:0000256" key="2">
    <source>
        <dbReference type="ARBA" id="ARBA00004754"/>
    </source>
</evidence>
<organism evidence="8 9">
    <name type="scientific">Streptomonospora halophila</name>
    <dbReference type="NCBI Taxonomy" id="427369"/>
    <lineage>
        <taxon>Bacteria</taxon>
        <taxon>Bacillati</taxon>
        <taxon>Actinomycetota</taxon>
        <taxon>Actinomycetes</taxon>
        <taxon>Streptosporangiales</taxon>
        <taxon>Nocardiopsidaceae</taxon>
        <taxon>Streptomonospora</taxon>
    </lineage>
</organism>
<evidence type="ECO:0000256" key="3">
    <source>
        <dbReference type="ARBA" id="ARBA00012257"/>
    </source>
</evidence>
<dbReference type="PANTHER" id="PTHR43466:SF1">
    <property type="entry name" value="2-OXO-4-HYDROXY-4-CARBOXY-5-UREIDOIMIDAZOLINE DECARBOXYLASE-RELATED"/>
    <property type="match status" value="1"/>
</dbReference>
<keyword evidence="4" id="KW-0659">Purine metabolism</keyword>
<dbReference type="SUPFAM" id="SSF158694">
    <property type="entry name" value="UraD-Like"/>
    <property type="match status" value="1"/>
</dbReference>
<keyword evidence="9" id="KW-1185">Reference proteome</keyword>
<comment type="catalytic activity">
    <reaction evidence="1">
        <text>5-hydroxy-2-oxo-4-ureido-2,5-dihydro-1H-imidazole-5-carboxylate + H(+) = (S)-allantoin + CO2</text>
        <dbReference type="Rhea" id="RHEA:26301"/>
        <dbReference type="ChEBI" id="CHEBI:15378"/>
        <dbReference type="ChEBI" id="CHEBI:15678"/>
        <dbReference type="ChEBI" id="CHEBI:16526"/>
        <dbReference type="ChEBI" id="CHEBI:58639"/>
        <dbReference type="EC" id="4.1.1.97"/>
    </reaction>
</comment>
<reference evidence="9" key="1">
    <citation type="journal article" date="2019" name="Int. J. Syst. Evol. Microbiol.">
        <title>The Global Catalogue of Microorganisms (GCM) 10K type strain sequencing project: providing services to taxonomists for standard genome sequencing and annotation.</title>
        <authorList>
            <consortium name="The Broad Institute Genomics Platform"/>
            <consortium name="The Broad Institute Genome Sequencing Center for Infectious Disease"/>
            <person name="Wu L."/>
            <person name="Ma J."/>
        </authorList>
    </citation>
    <scope>NUCLEOTIDE SEQUENCE [LARGE SCALE GENOMIC DNA]</scope>
    <source>
        <strain evidence="9">JCM 18123</strain>
    </source>
</reference>
<evidence type="ECO:0000313" key="8">
    <source>
        <dbReference type="EMBL" id="GAA4955938.1"/>
    </source>
</evidence>
<dbReference type="InterPro" id="IPR018020">
    <property type="entry name" value="OHCU_decarboxylase"/>
</dbReference>
<evidence type="ECO:0000256" key="6">
    <source>
        <dbReference type="ARBA" id="ARBA00023239"/>
    </source>
</evidence>
<dbReference type="InterPro" id="IPR036778">
    <property type="entry name" value="OHCU_decarboxylase_sf"/>
</dbReference>
<sequence length="177" mass="20062">MPDDPTLRSADAGLARVNALSPEEFRAEFGRCLGVERWAEELRRRRPFSSRSELLDAADRIARTLTDEEVAAALERHPRIGEHARGARTEAEWSRGEQWGFSAGEAGVRERFAAAQADYERRFDRIYLVCAAHRSARELLDDLTARMGNDAATEERVVAGELRRIALQRVERVLDSR</sequence>
<evidence type="ECO:0000259" key="7">
    <source>
        <dbReference type="Pfam" id="PF09349"/>
    </source>
</evidence>
<name>A0ABP9GXI9_9ACTN</name>
<dbReference type="EMBL" id="BAABIK010000038">
    <property type="protein sequence ID" value="GAA4955938.1"/>
    <property type="molecule type" value="Genomic_DNA"/>
</dbReference>
<keyword evidence="5" id="KW-0210">Decarboxylase</keyword>
<dbReference type="NCBIfam" id="NF010372">
    <property type="entry name" value="PRK13798.1"/>
    <property type="match status" value="1"/>
</dbReference>
<dbReference type="Proteomes" id="UP001499993">
    <property type="component" value="Unassembled WGS sequence"/>
</dbReference>
<gene>
    <name evidence="8" type="primary">uraD</name>
    <name evidence="8" type="ORF">GCM10023224_46990</name>
</gene>
<dbReference type="RefSeq" id="WP_345558984.1">
    <property type="nucleotide sequence ID" value="NZ_BAABIK010000038.1"/>
</dbReference>